<dbReference type="STRING" id="887929.HMP0721_2139"/>
<gene>
    <name evidence="2" type="ORF">HMP0721_2139</name>
</gene>
<organism evidence="2 3">
    <name type="scientific">Pseudoramibacter alactolyticus ATCC 23263</name>
    <dbReference type="NCBI Taxonomy" id="887929"/>
    <lineage>
        <taxon>Bacteria</taxon>
        <taxon>Bacillati</taxon>
        <taxon>Bacillota</taxon>
        <taxon>Clostridia</taxon>
        <taxon>Eubacteriales</taxon>
        <taxon>Eubacteriaceae</taxon>
        <taxon>Pseudoramibacter</taxon>
    </lineage>
</organism>
<reference evidence="2 3" key="1">
    <citation type="submission" date="2010-12" db="EMBL/GenBank/DDBJ databases">
        <authorList>
            <person name="Muzny D."/>
            <person name="Qin X."/>
            <person name="Deng J."/>
            <person name="Jiang H."/>
            <person name="Liu Y."/>
            <person name="Qu J."/>
            <person name="Song X.-Z."/>
            <person name="Zhang L."/>
            <person name="Thornton R."/>
            <person name="Coyle M."/>
            <person name="Francisco L."/>
            <person name="Jackson L."/>
            <person name="Javaid M."/>
            <person name="Korchina V."/>
            <person name="Kovar C."/>
            <person name="Mata R."/>
            <person name="Mathew T."/>
            <person name="Ngo R."/>
            <person name="Nguyen L."/>
            <person name="Nguyen N."/>
            <person name="Okwuonu G."/>
            <person name="Ongeri F."/>
            <person name="Pham C."/>
            <person name="Simmons D."/>
            <person name="Wilczek-Boney K."/>
            <person name="Hale W."/>
            <person name="Jakkamsetti A."/>
            <person name="Pham P."/>
            <person name="Ruth R."/>
            <person name="San Lucas F."/>
            <person name="Warren J."/>
            <person name="Zhang J."/>
            <person name="Zhao Z."/>
            <person name="Zhou C."/>
            <person name="Zhu D."/>
            <person name="Lee S."/>
            <person name="Bess C."/>
            <person name="Blankenburg K."/>
            <person name="Forbes L."/>
            <person name="Fu Q."/>
            <person name="Gubbala S."/>
            <person name="Hirani K."/>
            <person name="Jayaseelan J.C."/>
            <person name="Lara F."/>
            <person name="Munidasa M."/>
            <person name="Palculict T."/>
            <person name="Patil S."/>
            <person name="Pu L.-L."/>
            <person name="Saada N."/>
            <person name="Tang L."/>
            <person name="Weissenberger G."/>
            <person name="Zhu Y."/>
            <person name="Hemphill L."/>
            <person name="Shang Y."/>
            <person name="Youmans B."/>
            <person name="Ayvaz T."/>
            <person name="Ross M."/>
            <person name="Santibanez J."/>
            <person name="Aqrawi P."/>
            <person name="Gross S."/>
            <person name="Joshi V."/>
            <person name="Fowler G."/>
            <person name="Nazareth L."/>
            <person name="Reid J."/>
            <person name="Worley K."/>
            <person name="Petrosino J."/>
            <person name="Highlander S."/>
            <person name="Gibbs R."/>
        </authorList>
    </citation>
    <scope>NUCLEOTIDE SEQUENCE [LARGE SCALE GENOMIC DNA]</scope>
    <source>
        <strain evidence="2 3">ATCC 23263</strain>
    </source>
</reference>
<keyword evidence="1" id="KW-0812">Transmembrane</keyword>
<dbReference type="HOGENOM" id="CLU_3315494_0_0_9"/>
<feature type="transmembrane region" description="Helical" evidence="1">
    <location>
        <begin position="12"/>
        <end position="28"/>
    </location>
</feature>
<keyword evidence="1" id="KW-1133">Transmembrane helix</keyword>
<keyword evidence="1" id="KW-0472">Membrane</keyword>
<evidence type="ECO:0000313" key="3">
    <source>
        <dbReference type="Proteomes" id="UP000004754"/>
    </source>
</evidence>
<comment type="caution">
    <text evidence="2">The sequence shown here is derived from an EMBL/GenBank/DDBJ whole genome shotgun (WGS) entry which is preliminary data.</text>
</comment>
<evidence type="ECO:0000313" key="2">
    <source>
        <dbReference type="EMBL" id="EFV00690.1"/>
    </source>
</evidence>
<evidence type="ECO:0000256" key="1">
    <source>
        <dbReference type="SAM" id="Phobius"/>
    </source>
</evidence>
<dbReference type="Proteomes" id="UP000004754">
    <property type="component" value="Unassembled WGS sequence"/>
</dbReference>
<dbReference type="EMBL" id="AEQN01000028">
    <property type="protein sequence ID" value="EFV00690.1"/>
    <property type="molecule type" value="Genomic_DNA"/>
</dbReference>
<protein>
    <submittedName>
        <fullName evidence="2">Uncharacterized protein</fullName>
    </submittedName>
</protein>
<name>E6MJF4_9FIRM</name>
<proteinExistence type="predicted"/>
<dbReference type="AlphaFoldDB" id="E6MJF4"/>
<accession>E6MJF4</accession>
<keyword evidence="3" id="KW-1185">Reference proteome</keyword>
<sequence>MGLVQDAHDVGFVGVVFLFLFFFNMIASQKGRPMAADEF</sequence>